<dbReference type="Proteomes" id="UP000484875">
    <property type="component" value="Unassembled WGS sequence"/>
</dbReference>
<name>A0A845HVF7_9BURK</name>
<dbReference type="GO" id="GO:0005886">
    <property type="term" value="C:plasma membrane"/>
    <property type="evidence" value="ECO:0007669"/>
    <property type="project" value="InterPro"/>
</dbReference>
<dbReference type="GO" id="GO:0008556">
    <property type="term" value="F:P-type potassium transmembrane transporter activity"/>
    <property type="evidence" value="ECO:0007669"/>
    <property type="project" value="InterPro"/>
</dbReference>
<keyword evidence="3" id="KW-1185">Reference proteome</keyword>
<dbReference type="AlphaFoldDB" id="A0A845HVF7"/>
<dbReference type="RefSeq" id="WP_161093038.1">
    <property type="nucleotide sequence ID" value="NZ_WWCV01000092.1"/>
</dbReference>
<evidence type="ECO:0000256" key="1">
    <source>
        <dbReference type="SAM" id="Phobius"/>
    </source>
</evidence>
<gene>
    <name evidence="2" type="primary">kdpF</name>
    <name evidence="2" type="ORF">GTP81_28955</name>
</gene>
<feature type="transmembrane region" description="Helical" evidence="1">
    <location>
        <begin position="6"/>
        <end position="24"/>
    </location>
</feature>
<dbReference type="NCBIfam" id="TIGR02115">
    <property type="entry name" value="potass_kdpF"/>
    <property type="match status" value="1"/>
</dbReference>
<accession>A0A845HVF7</accession>
<keyword evidence="1" id="KW-0812">Transmembrane</keyword>
<protein>
    <submittedName>
        <fullName evidence="2">K(+)-transporting ATPase subunit F</fullName>
    </submittedName>
</protein>
<dbReference type="Pfam" id="PF09604">
    <property type="entry name" value="Potass_KdpF"/>
    <property type="match status" value="1"/>
</dbReference>
<evidence type="ECO:0000313" key="2">
    <source>
        <dbReference type="EMBL" id="MYN20774.1"/>
    </source>
</evidence>
<comment type="caution">
    <text evidence="2">The sequence shown here is derived from an EMBL/GenBank/DDBJ whole genome shotgun (WGS) entry which is preliminary data.</text>
</comment>
<proteinExistence type="predicted"/>
<dbReference type="EMBL" id="WWCV01000092">
    <property type="protein sequence ID" value="MYN20774.1"/>
    <property type="molecule type" value="Genomic_DNA"/>
</dbReference>
<keyword evidence="1" id="KW-1133">Transmembrane helix</keyword>
<evidence type="ECO:0000313" key="3">
    <source>
        <dbReference type="Proteomes" id="UP000484875"/>
    </source>
</evidence>
<sequence length="29" mass="3095">MNIFYLIGALASAGLLVYLVVALLKAEDL</sequence>
<dbReference type="InterPro" id="IPR011726">
    <property type="entry name" value="KdpF"/>
</dbReference>
<organism evidence="2 3">
    <name type="scientific">Duganella vulcania</name>
    <dbReference type="NCBI Taxonomy" id="2692166"/>
    <lineage>
        <taxon>Bacteria</taxon>
        <taxon>Pseudomonadati</taxon>
        <taxon>Pseudomonadota</taxon>
        <taxon>Betaproteobacteria</taxon>
        <taxon>Burkholderiales</taxon>
        <taxon>Oxalobacteraceae</taxon>
        <taxon>Telluria group</taxon>
        <taxon>Duganella</taxon>
    </lineage>
</organism>
<reference evidence="2 3" key="1">
    <citation type="submission" date="2019-12" db="EMBL/GenBank/DDBJ databases">
        <title>Novel species isolated from a subtropical stream in China.</title>
        <authorList>
            <person name="Lu H."/>
        </authorList>
    </citation>
    <scope>NUCLEOTIDE SEQUENCE [LARGE SCALE GENOMIC DNA]</scope>
    <source>
        <strain evidence="2 3">FT107W</strain>
    </source>
</reference>
<keyword evidence="1" id="KW-0472">Membrane</keyword>